<organism evidence="3 4">
    <name type="scientific">Paludisphaera borealis</name>
    <dbReference type="NCBI Taxonomy" id="1387353"/>
    <lineage>
        <taxon>Bacteria</taxon>
        <taxon>Pseudomonadati</taxon>
        <taxon>Planctomycetota</taxon>
        <taxon>Planctomycetia</taxon>
        <taxon>Isosphaerales</taxon>
        <taxon>Isosphaeraceae</taxon>
        <taxon>Paludisphaera</taxon>
    </lineage>
</organism>
<evidence type="ECO:0000256" key="1">
    <source>
        <dbReference type="SAM" id="SignalP"/>
    </source>
</evidence>
<dbReference type="STRING" id="1387353.BSF38_02954"/>
<evidence type="ECO:0000313" key="3">
    <source>
        <dbReference type="EMBL" id="APW61440.1"/>
    </source>
</evidence>
<reference evidence="4" key="1">
    <citation type="submission" date="2016-12" db="EMBL/GenBank/DDBJ databases">
        <title>Comparative genomics of four Isosphaeraceae planctomycetes: a common pool of plasmids and glycoside hydrolase genes.</title>
        <authorList>
            <person name="Ivanova A."/>
        </authorList>
    </citation>
    <scope>NUCLEOTIDE SEQUENCE [LARGE SCALE GENOMIC DNA]</scope>
    <source>
        <strain evidence="4">PX4</strain>
    </source>
</reference>
<feature type="signal peptide" evidence="1">
    <location>
        <begin position="1"/>
        <end position="24"/>
    </location>
</feature>
<dbReference type="NCBIfam" id="TIGR02246">
    <property type="entry name" value="SgcJ/EcaC family oxidoreductase"/>
    <property type="match status" value="1"/>
</dbReference>
<dbReference type="Pfam" id="PF14534">
    <property type="entry name" value="DUF4440"/>
    <property type="match status" value="1"/>
</dbReference>
<proteinExistence type="predicted"/>
<accession>A0A1U7CR70</accession>
<feature type="domain" description="DUF4440" evidence="2">
    <location>
        <begin position="53"/>
        <end position="159"/>
    </location>
</feature>
<keyword evidence="1" id="KW-0732">Signal</keyword>
<dbReference type="RefSeq" id="WP_237170469.1">
    <property type="nucleotide sequence ID" value="NZ_CP019082.1"/>
</dbReference>
<dbReference type="InterPro" id="IPR011944">
    <property type="entry name" value="Steroid_delta5-4_isomerase"/>
</dbReference>
<dbReference type="EMBL" id="CP019082">
    <property type="protein sequence ID" value="APW61440.1"/>
    <property type="molecule type" value="Genomic_DNA"/>
</dbReference>
<keyword evidence="4" id="KW-1185">Reference proteome</keyword>
<dbReference type="Gene3D" id="3.10.450.50">
    <property type="match status" value="1"/>
</dbReference>
<sequence length="320" mass="34775">MMKKVVLMLIVAFDATGVSLYAQAVTKSRPSAPQATAATDPAARSDDEKAIRVLLDAFTKAFDAGDAAAAAATYSENGIVVDEQGERTEGRAAIRDQYARSFADNPGSTITIKVDSLRLLGPETAIEEGRTTIKPAAGAGAPDVSRFVAVYVKQGGQWRQAVVRDEIARDLTPHDHLKELEWLVGDWVNESQDAVVSTTCAWAVGGNFLDREFTMKTEGRPVLSGTQRIGWDPLKQQFKTWIFDSEGGHGEGYFTRIGDEWVIKVEGVRQDGQPASSTNVVRRLGKDRISWQSVQRTLGGTAIPGVDEFVIVRKPPQVGK</sequence>
<dbReference type="Proteomes" id="UP000186309">
    <property type="component" value="Chromosome"/>
</dbReference>
<feature type="chain" id="PRO_5012414243" description="DUF4440 domain-containing protein" evidence="1">
    <location>
        <begin position="25"/>
        <end position="320"/>
    </location>
</feature>
<dbReference type="AlphaFoldDB" id="A0A1U7CR70"/>
<protein>
    <recommendedName>
        <fullName evidence="2">DUF4440 domain-containing protein</fullName>
    </recommendedName>
</protein>
<evidence type="ECO:0000259" key="2">
    <source>
        <dbReference type="Pfam" id="PF14534"/>
    </source>
</evidence>
<name>A0A1U7CR70_9BACT</name>
<gene>
    <name evidence="3" type="ORF">BSF38_02954</name>
</gene>
<dbReference type="SUPFAM" id="SSF54427">
    <property type="entry name" value="NTF2-like"/>
    <property type="match status" value="1"/>
</dbReference>
<dbReference type="InterPro" id="IPR027843">
    <property type="entry name" value="DUF4440"/>
</dbReference>
<dbReference type="KEGG" id="pbor:BSF38_02954"/>
<dbReference type="InterPro" id="IPR032710">
    <property type="entry name" value="NTF2-like_dom_sf"/>
</dbReference>
<evidence type="ECO:0000313" key="4">
    <source>
        <dbReference type="Proteomes" id="UP000186309"/>
    </source>
</evidence>